<accession>A0A9X8DKN0</accession>
<protein>
    <recommendedName>
        <fullName evidence="4">LamG-like jellyroll fold domain-containing protein</fullName>
    </recommendedName>
</protein>
<dbReference type="EMBL" id="QUTI01054454">
    <property type="protein sequence ID" value="RLN99120.1"/>
    <property type="molecule type" value="Genomic_DNA"/>
</dbReference>
<evidence type="ECO:0000256" key="1">
    <source>
        <dbReference type="SAM" id="MobiDB-lite"/>
    </source>
</evidence>
<dbReference type="AlphaFoldDB" id="A0A9X8DKN0"/>
<comment type="caution">
    <text evidence="2">The sequence shown here is derived from an EMBL/GenBank/DDBJ whole genome shotgun (WGS) entry which is preliminary data.</text>
</comment>
<sequence>MDVRRQMTSSLQIKEIIADMDGQRCVAGELVVYHPVRDSIVSVTSTSLQEIDARTGVLMGEIAFDGSLLGDSKPNAFECVVACGHKYIVAALSRYLVIWDLRDMVLAHVAEVAVAGTMSQKTRHLSALTASTDMAATLFFAHEGSQSIKVVSVDALLNGSSTGMRKLPRKASTRNSAITVLAYHTAHALLGCGASDGTVQLWRCADASSSDGATGATAADLSSGEAELVHDLVVTFNAKQVPPASSVSAVHFHSTAPDDVHVAVSYTSKHVDVYHLHGRPLRPSSSTDPIGSIALPHGFTFAKKQSVWFGPARDTLVVVLDDLSTSRTSVLHLVHFGDGTGRFGTPLELPLLGPSDPTAFVAVCGSAALYTSTTAARSLTCLGFADDEPVDTPDLNRFEVAMVSLKTNERLPSSFGAVPSTLDNHPVTPLRVLASPDFSVVGVLLQSSSGSVSVLVTSADSSVVYDVADACFTPTGHLVTLVPSRKSVRWHQDVHAAEPHGASFPLPVAADRIYATRLPMPDAPYDHNGTLTRPFSVLEVFALSQDDLDLTRQFVHREVDSAPIVPVSHRLIADLASRDPELCLVALTPPATSSKTRSSSSFRSTSHVATSVVCGLLLAVHRWKDAFLHALVDDPGLQVLKSGAADALDVLVHAFRSSNSALVVAALTARVADSPPKSDPFRLLCTEHVPVEDRRSRLLPAATSILRDAKLHCNPGPAVECMWKYFTWRRLLPEDASDWIGSPHVHYAAEDFKLPPRCRHVAAGKLSVDTHIDDQVGVAAPSSTASIGPFLDEEDGVVAYWRFEDGANNASVADGVQFVDTSKRENHLTVQHLDLVLSTAPVDQGEEAKLPPEYALRFPSPNTMHGCGTVEVKKGSSSLDIGVAYDEDPYRRCLTVEMWVKPAADWGGCTGTLMRRETPAVVLWEFGLDGGALVFTLLGQTVKSVPFSAEDTWQHVAAVVDITSEVRASVRLAVGGALVMTKEVTITSNTSTGDIMSTVVVGPQLTGLDMTEIRIWATPRSAQQLRDMKDTYLTMAESKKRIKMKIHDRDCQCAKCVGRRQNTPIAKLAMVQPLASLTPTSRDRRQRMKTPKSEETRT</sequence>
<name>A0A9X8DKN0_APHAT</name>
<evidence type="ECO:0008006" key="4">
    <source>
        <dbReference type="Google" id="ProtNLM"/>
    </source>
</evidence>
<dbReference type="SUPFAM" id="SSF50978">
    <property type="entry name" value="WD40 repeat-like"/>
    <property type="match status" value="1"/>
</dbReference>
<organism evidence="2 3">
    <name type="scientific">Aphanomyces astaci</name>
    <name type="common">Crayfish plague agent</name>
    <dbReference type="NCBI Taxonomy" id="112090"/>
    <lineage>
        <taxon>Eukaryota</taxon>
        <taxon>Sar</taxon>
        <taxon>Stramenopiles</taxon>
        <taxon>Oomycota</taxon>
        <taxon>Saprolegniomycetes</taxon>
        <taxon>Saprolegniales</taxon>
        <taxon>Verrucalvaceae</taxon>
        <taxon>Aphanomyces</taxon>
    </lineage>
</organism>
<dbReference type="InterPro" id="IPR036322">
    <property type="entry name" value="WD40_repeat_dom_sf"/>
</dbReference>
<gene>
    <name evidence="2" type="ORF">DYB28_002390</name>
</gene>
<dbReference type="Pfam" id="PF13385">
    <property type="entry name" value="Laminin_G_3"/>
    <property type="match status" value="1"/>
</dbReference>
<proteinExistence type="predicted"/>
<dbReference type="Proteomes" id="UP000275652">
    <property type="component" value="Unassembled WGS sequence"/>
</dbReference>
<evidence type="ECO:0000313" key="3">
    <source>
        <dbReference type="Proteomes" id="UP000275652"/>
    </source>
</evidence>
<dbReference type="InterPro" id="IPR015943">
    <property type="entry name" value="WD40/YVTN_repeat-like_dom_sf"/>
</dbReference>
<dbReference type="SUPFAM" id="SSF49899">
    <property type="entry name" value="Concanavalin A-like lectins/glucanases"/>
    <property type="match status" value="1"/>
</dbReference>
<reference evidence="2 3" key="1">
    <citation type="journal article" date="2018" name="J. Invertebr. Pathol.">
        <title>New genotyping method for the causative agent of crayfish plague (Aphanomyces astaci) based on whole genome data.</title>
        <authorList>
            <person name="Minardi D."/>
            <person name="Studholme D.J."/>
            <person name="van der Giezen M."/>
            <person name="Pretto T."/>
            <person name="Oidtmann B."/>
        </authorList>
    </citation>
    <scope>NUCLEOTIDE SEQUENCE [LARGE SCALE GENOMIC DNA]</scope>
    <source>
        <strain evidence="2 3">KB13</strain>
    </source>
</reference>
<feature type="region of interest" description="Disordered" evidence="1">
    <location>
        <begin position="1074"/>
        <end position="1098"/>
    </location>
</feature>
<dbReference type="InterPro" id="IPR013320">
    <property type="entry name" value="ConA-like_dom_sf"/>
</dbReference>
<dbReference type="Gene3D" id="2.130.10.10">
    <property type="entry name" value="YVTN repeat-like/Quinoprotein amine dehydrogenase"/>
    <property type="match status" value="1"/>
</dbReference>
<dbReference type="Gene3D" id="2.60.120.200">
    <property type="match status" value="1"/>
</dbReference>
<evidence type="ECO:0000313" key="2">
    <source>
        <dbReference type="EMBL" id="RLN99120.1"/>
    </source>
</evidence>